<keyword evidence="2" id="KW-1185">Reference proteome</keyword>
<proteinExistence type="predicted"/>
<dbReference type="GeneID" id="104988585"/>
<dbReference type="RefSeq" id="XP_010838242.1">
    <property type="nucleotide sequence ID" value="XM_010839940.1"/>
</dbReference>
<feature type="compositionally biased region" description="Low complexity" evidence="1">
    <location>
        <begin position="1"/>
        <end position="13"/>
    </location>
</feature>
<gene>
    <name evidence="3" type="primary">LOC104988585</name>
</gene>
<dbReference type="Proteomes" id="UP000515208">
    <property type="component" value="Unplaced"/>
</dbReference>
<dbReference type="AlphaFoldDB" id="A0A6P3HFW3"/>
<evidence type="ECO:0000313" key="2">
    <source>
        <dbReference type="Proteomes" id="UP000515208"/>
    </source>
</evidence>
<feature type="region of interest" description="Disordered" evidence="1">
    <location>
        <begin position="1"/>
        <end position="69"/>
    </location>
</feature>
<accession>A0A6P3HFW3</accession>
<sequence>MSPASDSTPAPTSLCLGPAPTSSPAPKARKRKLFLLFRAGSRPSRREPGLESPGHSENPGSPGWSHVPEPAHCSHFRRLHLPDRRRLLPHLLPALNAAGGVQEGTSHKSSWYCSRRRAATRVESVVGSIWPEMRRLTPPLIMKVDKRLHAFSSAASSISHLARERWLEQKTLESHKKSYA</sequence>
<dbReference type="KEGG" id="bbis:104988585"/>
<protein>
    <submittedName>
        <fullName evidence="3">Uncharacterized protein LOC104988585</fullName>
    </submittedName>
</protein>
<evidence type="ECO:0000313" key="3">
    <source>
        <dbReference type="RefSeq" id="XP_010838242.1"/>
    </source>
</evidence>
<reference evidence="3" key="1">
    <citation type="submission" date="2025-08" db="UniProtKB">
        <authorList>
            <consortium name="RefSeq"/>
        </authorList>
    </citation>
    <scope>IDENTIFICATION</scope>
    <source>
        <tissue evidence="3">Blood</tissue>
    </source>
</reference>
<name>A0A6P3HFW3_BISBB</name>
<organism evidence="2 3">
    <name type="scientific">Bison bison bison</name>
    <name type="common">North American plains bison</name>
    <dbReference type="NCBI Taxonomy" id="43346"/>
    <lineage>
        <taxon>Eukaryota</taxon>
        <taxon>Metazoa</taxon>
        <taxon>Chordata</taxon>
        <taxon>Craniata</taxon>
        <taxon>Vertebrata</taxon>
        <taxon>Euteleostomi</taxon>
        <taxon>Mammalia</taxon>
        <taxon>Eutheria</taxon>
        <taxon>Laurasiatheria</taxon>
        <taxon>Artiodactyla</taxon>
        <taxon>Ruminantia</taxon>
        <taxon>Pecora</taxon>
        <taxon>Bovidae</taxon>
        <taxon>Bovinae</taxon>
        <taxon>Bison</taxon>
    </lineage>
</organism>
<evidence type="ECO:0000256" key="1">
    <source>
        <dbReference type="SAM" id="MobiDB-lite"/>
    </source>
</evidence>